<gene>
    <name evidence="1" type="ORF">RFI_36767</name>
</gene>
<evidence type="ECO:0000313" key="1">
    <source>
        <dbReference type="EMBL" id="ETO00673.1"/>
    </source>
</evidence>
<dbReference type="EMBL" id="ASPP01040333">
    <property type="protein sequence ID" value="ETO00673.1"/>
    <property type="molecule type" value="Genomic_DNA"/>
</dbReference>
<dbReference type="Proteomes" id="UP000023152">
    <property type="component" value="Unassembled WGS sequence"/>
</dbReference>
<reference evidence="1 2" key="1">
    <citation type="journal article" date="2013" name="Curr. Biol.">
        <title>The Genome of the Foraminiferan Reticulomyxa filosa.</title>
        <authorList>
            <person name="Glockner G."/>
            <person name="Hulsmann N."/>
            <person name="Schleicher M."/>
            <person name="Noegel A.A."/>
            <person name="Eichinger L."/>
            <person name="Gallinger C."/>
            <person name="Pawlowski J."/>
            <person name="Sierra R."/>
            <person name="Euteneuer U."/>
            <person name="Pillet L."/>
            <person name="Moustafa A."/>
            <person name="Platzer M."/>
            <person name="Groth M."/>
            <person name="Szafranski K."/>
            <person name="Schliwa M."/>
        </authorList>
    </citation>
    <scope>NUCLEOTIDE SEQUENCE [LARGE SCALE GENOMIC DNA]</scope>
</reference>
<keyword evidence="2" id="KW-1185">Reference proteome</keyword>
<name>X6LF98_RETFI</name>
<sequence length="114" mass="13263">MKRHALVMKYVSVWSDGNNSDGEMNKSKKLTQLNKSNNYSQWLPFTDNHNHPIIIGGDQNHDYEGAHALIGGINNHLLFITYRNNNISVFNLNTFQFIKHDTLPTNNDIWYHCF</sequence>
<comment type="caution">
    <text evidence="1">The sequence shown here is derived from an EMBL/GenBank/DDBJ whole genome shotgun (WGS) entry which is preliminary data.</text>
</comment>
<proteinExistence type="predicted"/>
<protein>
    <submittedName>
        <fullName evidence="1">Uncharacterized protein</fullName>
    </submittedName>
</protein>
<feature type="non-terminal residue" evidence="1">
    <location>
        <position position="114"/>
    </location>
</feature>
<dbReference type="AlphaFoldDB" id="X6LF98"/>
<accession>X6LF98</accession>
<evidence type="ECO:0000313" key="2">
    <source>
        <dbReference type="Proteomes" id="UP000023152"/>
    </source>
</evidence>
<organism evidence="1 2">
    <name type="scientific">Reticulomyxa filosa</name>
    <dbReference type="NCBI Taxonomy" id="46433"/>
    <lineage>
        <taxon>Eukaryota</taxon>
        <taxon>Sar</taxon>
        <taxon>Rhizaria</taxon>
        <taxon>Retaria</taxon>
        <taxon>Foraminifera</taxon>
        <taxon>Monothalamids</taxon>
        <taxon>Reticulomyxidae</taxon>
        <taxon>Reticulomyxa</taxon>
    </lineage>
</organism>